<dbReference type="InterPro" id="IPR012809">
    <property type="entry name" value="ECF_CbiQ"/>
</dbReference>
<feature type="transmembrane region" description="Helical" evidence="6">
    <location>
        <begin position="149"/>
        <end position="170"/>
    </location>
</feature>
<feature type="transmembrane region" description="Helical" evidence="6">
    <location>
        <begin position="64"/>
        <end position="88"/>
    </location>
</feature>
<dbReference type="OrthoDB" id="9815246at2"/>
<feature type="transmembrane region" description="Helical" evidence="6">
    <location>
        <begin position="177"/>
        <end position="197"/>
    </location>
</feature>
<evidence type="ECO:0000256" key="4">
    <source>
        <dbReference type="ARBA" id="ARBA00022989"/>
    </source>
</evidence>
<reference evidence="7 8" key="1">
    <citation type="submission" date="2015-03" db="EMBL/GenBank/DDBJ databases">
        <authorList>
            <person name="Murphy D."/>
        </authorList>
    </citation>
    <scope>NUCLEOTIDE SEQUENCE [LARGE SCALE GENOMIC DNA]</scope>
    <source>
        <strain evidence="7 8">OL-4</strain>
    </source>
</reference>
<evidence type="ECO:0000256" key="6">
    <source>
        <dbReference type="SAM" id="Phobius"/>
    </source>
</evidence>
<keyword evidence="8" id="KW-1185">Reference proteome</keyword>
<protein>
    <submittedName>
        <fullName evidence="7">ABC/ECF transporter, transmembrane component</fullName>
    </submittedName>
</protein>
<dbReference type="GO" id="GO:0006824">
    <property type="term" value="P:cobalt ion transport"/>
    <property type="evidence" value="ECO:0007669"/>
    <property type="project" value="InterPro"/>
</dbReference>
<dbReference type="RefSeq" id="WP_046496278.1">
    <property type="nucleotide sequence ID" value="NZ_CGIH01000013.1"/>
</dbReference>
<dbReference type="STRING" id="690567.909"/>
<keyword evidence="2" id="KW-1003">Cell membrane</keyword>
<evidence type="ECO:0000313" key="7">
    <source>
        <dbReference type="EMBL" id="CFX27808.1"/>
    </source>
</evidence>
<dbReference type="GO" id="GO:0043190">
    <property type="term" value="C:ATP-binding cassette (ABC) transporter complex"/>
    <property type="evidence" value="ECO:0007669"/>
    <property type="project" value="InterPro"/>
</dbReference>
<feature type="transmembrane region" description="Helical" evidence="6">
    <location>
        <begin position="203"/>
        <end position="222"/>
    </location>
</feature>
<keyword evidence="3 6" id="KW-0812">Transmembrane</keyword>
<dbReference type="PANTHER" id="PTHR34857:SF2">
    <property type="entry name" value="SLL0384 PROTEIN"/>
    <property type="match status" value="1"/>
</dbReference>
<accession>A0A0E4C848</accession>
<dbReference type="InterPro" id="IPR051611">
    <property type="entry name" value="ECF_transporter_component"/>
</dbReference>
<keyword evidence="5 6" id="KW-0472">Membrane</keyword>
<name>A0A0E4C848_9FIRM</name>
<gene>
    <name evidence="7" type="ORF">909</name>
</gene>
<evidence type="ECO:0000313" key="8">
    <source>
        <dbReference type="Proteomes" id="UP000045545"/>
    </source>
</evidence>
<evidence type="ECO:0000256" key="2">
    <source>
        <dbReference type="ARBA" id="ARBA00022475"/>
    </source>
</evidence>
<dbReference type="NCBIfam" id="TIGR02454">
    <property type="entry name" value="ECF_T_CbiQ"/>
    <property type="match status" value="1"/>
</dbReference>
<evidence type="ECO:0000256" key="3">
    <source>
        <dbReference type="ARBA" id="ARBA00022692"/>
    </source>
</evidence>
<dbReference type="CDD" id="cd16914">
    <property type="entry name" value="EcfT"/>
    <property type="match status" value="1"/>
</dbReference>
<dbReference type="AlphaFoldDB" id="A0A0E4C848"/>
<keyword evidence="4 6" id="KW-1133">Transmembrane helix</keyword>
<evidence type="ECO:0000256" key="5">
    <source>
        <dbReference type="ARBA" id="ARBA00023136"/>
    </source>
</evidence>
<sequence length="294" mass="33482">MLLPEWMIDEYDIDPPVTLAKGRSSNYLTKSIRNMRSVICEDLQTERFARQAGLLQRLKPGIKLLAMILLILAASLCRQISFLLLLWLVTLVFMRMSRLPVWVLQKRIWGFIPLITLLFTLPMTLNVFVDGTPLVTLYQSARADNWLGITWPTVLFVSQEGVLAVTFLFLRVGNSLSLGVILVMTTPVADIFNSLRLLRIPPLFIMIIEMTYRYIIVLLSVSMEMFEARRLRTVGDIPAKWQRAQIGSSIASLFARSMTLAEEVYQAMCARGYTGEITANQPCEFPRLDLMAQI</sequence>
<feature type="transmembrane region" description="Helical" evidence="6">
    <location>
        <begin position="108"/>
        <end position="129"/>
    </location>
</feature>
<dbReference type="PANTHER" id="PTHR34857">
    <property type="entry name" value="SLL0384 PROTEIN"/>
    <property type="match status" value="1"/>
</dbReference>
<organism evidence="7 8">
    <name type="scientific">Syntrophomonas zehnderi OL-4</name>
    <dbReference type="NCBI Taxonomy" id="690567"/>
    <lineage>
        <taxon>Bacteria</taxon>
        <taxon>Bacillati</taxon>
        <taxon>Bacillota</taxon>
        <taxon>Clostridia</taxon>
        <taxon>Eubacteriales</taxon>
        <taxon>Syntrophomonadaceae</taxon>
        <taxon>Syntrophomonas</taxon>
    </lineage>
</organism>
<proteinExistence type="predicted"/>
<comment type="subcellular location">
    <subcellularLocation>
        <location evidence="1">Cell membrane</location>
        <topology evidence="1">Multi-pass membrane protein</topology>
    </subcellularLocation>
</comment>
<dbReference type="InterPro" id="IPR003339">
    <property type="entry name" value="ABC/ECF_trnsptr_transmembrane"/>
</dbReference>
<dbReference type="Proteomes" id="UP000045545">
    <property type="component" value="Unassembled WGS sequence"/>
</dbReference>
<dbReference type="Pfam" id="PF02361">
    <property type="entry name" value="CbiQ"/>
    <property type="match status" value="1"/>
</dbReference>
<evidence type="ECO:0000256" key="1">
    <source>
        <dbReference type="ARBA" id="ARBA00004651"/>
    </source>
</evidence>
<dbReference type="EMBL" id="CGIH01000013">
    <property type="protein sequence ID" value="CFX27808.1"/>
    <property type="molecule type" value="Genomic_DNA"/>
</dbReference>